<evidence type="ECO:0000313" key="10">
    <source>
        <dbReference type="Proteomes" id="UP000019132"/>
    </source>
</evidence>
<sequence>MAGKEGDVKTADAGPVLGKSGKKICCSCPETKKERDLCVVTNGEELCKDIIEKHKACLRSEGFTIK</sequence>
<dbReference type="PANTHER" id="PTHR16719:SF0">
    <property type="entry name" value="CYTOCHROME C OXIDASE COPPER CHAPERONE"/>
    <property type="match status" value="1"/>
</dbReference>
<evidence type="ECO:0000256" key="1">
    <source>
        <dbReference type="ARBA" id="ARBA00004569"/>
    </source>
</evidence>
<keyword evidence="6" id="KW-1015">Disulfide bond</keyword>
<reference evidence="10" key="1">
    <citation type="journal article" date="2010" name="Genome Biol.">
        <title>Genome sequence of the necrotrophic plant pathogen Pythium ultimum reveals original pathogenicity mechanisms and effector repertoire.</title>
        <authorList>
            <person name="Levesque C.A."/>
            <person name="Brouwer H."/>
            <person name="Cano L."/>
            <person name="Hamilton J.P."/>
            <person name="Holt C."/>
            <person name="Huitema E."/>
            <person name="Raffaele S."/>
            <person name="Robideau G.P."/>
            <person name="Thines M."/>
            <person name="Win J."/>
            <person name="Zerillo M.M."/>
            <person name="Beakes G.W."/>
            <person name="Boore J.L."/>
            <person name="Busam D."/>
            <person name="Dumas B."/>
            <person name="Ferriera S."/>
            <person name="Fuerstenberg S.I."/>
            <person name="Gachon C.M."/>
            <person name="Gaulin E."/>
            <person name="Govers F."/>
            <person name="Grenville-Briggs L."/>
            <person name="Horner N."/>
            <person name="Hostetler J."/>
            <person name="Jiang R.H."/>
            <person name="Johnson J."/>
            <person name="Krajaejun T."/>
            <person name="Lin H."/>
            <person name="Meijer H.J."/>
            <person name="Moore B."/>
            <person name="Morris P."/>
            <person name="Phuntmart V."/>
            <person name="Puiu D."/>
            <person name="Shetty J."/>
            <person name="Stajich J.E."/>
            <person name="Tripathy S."/>
            <person name="Wawra S."/>
            <person name="van West P."/>
            <person name="Whitty B.R."/>
            <person name="Coutinho P.M."/>
            <person name="Henrissat B."/>
            <person name="Martin F."/>
            <person name="Thomas P.D."/>
            <person name="Tyler B.M."/>
            <person name="De Vries R.P."/>
            <person name="Kamoun S."/>
            <person name="Yandell M."/>
            <person name="Tisserat N."/>
            <person name="Buell C.R."/>
        </authorList>
    </citation>
    <scope>NUCLEOTIDE SEQUENCE</scope>
    <source>
        <strain evidence="10">DAOM:BR144</strain>
    </source>
</reference>
<dbReference type="GO" id="GO:0005758">
    <property type="term" value="C:mitochondrial intermembrane space"/>
    <property type="evidence" value="ECO:0007669"/>
    <property type="project" value="UniProtKB-SubCell"/>
</dbReference>
<dbReference type="Pfam" id="PF05051">
    <property type="entry name" value="COX17"/>
    <property type="match status" value="1"/>
</dbReference>
<comment type="similarity">
    <text evidence="2">Belongs to the COX17 family.</text>
</comment>
<dbReference type="FunCoup" id="K3WMC0">
    <property type="interactions" value="95"/>
</dbReference>
<comment type="subcellular location">
    <subcellularLocation>
        <location evidence="1">Mitochondrion intermembrane space</location>
    </subcellularLocation>
</comment>
<feature type="binding site" evidence="8">
    <location>
        <position position="25"/>
    </location>
    <ligand>
        <name>Cu cation</name>
        <dbReference type="ChEBI" id="CHEBI:23378"/>
    </ligand>
</feature>
<name>K3WMC0_GLOUD</name>
<dbReference type="InParanoid" id="K3WMC0"/>
<evidence type="ECO:0000256" key="6">
    <source>
        <dbReference type="ARBA" id="ARBA00023157"/>
    </source>
</evidence>
<organism evidence="9 10">
    <name type="scientific">Globisporangium ultimum (strain ATCC 200006 / CBS 805.95 / DAOM BR144)</name>
    <name type="common">Pythium ultimum</name>
    <dbReference type="NCBI Taxonomy" id="431595"/>
    <lineage>
        <taxon>Eukaryota</taxon>
        <taxon>Sar</taxon>
        <taxon>Stramenopiles</taxon>
        <taxon>Oomycota</taxon>
        <taxon>Peronosporomycetes</taxon>
        <taxon>Pythiales</taxon>
        <taxon>Pythiaceae</taxon>
        <taxon>Globisporangium</taxon>
    </lineage>
</organism>
<evidence type="ECO:0000256" key="4">
    <source>
        <dbReference type="ARBA" id="ARBA00023008"/>
    </source>
</evidence>
<evidence type="ECO:0000256" key="7">
    <source>
        <dbReference type="ARBA" id="ARBA00023186"/>
    </source>
</evidence>
<evidence type="ECO:0000313" key="9">
    <source>
        <dbReference type="EnsemblProtists" id="PYU1_T006112"/>
    </source>
</evidence>
<dbReference type="Gene3D" id="1.10.287.1130">
    <property type="entry name" value="CytochromE C oxidase copper chaperone"/>
    <property type="match status" value="1"/>
</dbReference>
<feature type="binding site" evidence="8">
    <location>
        <position position="26"/>
    </location>
    <ligand>
        <name>Cu cation</name>
        <dbReference type="ChEBI" id="CHEBI:23378"/>
    </ligand>
</feature>
<keyword evidence="5" id="KW-0496">Mitochondrion</keyword>
<dbReference type="STRING" id="431595.K3WMC0"/>
<evidence type="ECO:0000256" key="5">
    <source>
        <dbReference type="ARBA" id="ARBA00023128"/>
    </source>
</evidence>
<dbReference type="OMA" id="HKACMRK"/>
<dbReference type="HOGENOM" id="CLU_149618_1_1_1"/>
<evidence type="ECO:0008006" key="11">
    <source>
        <dbReference type="Google" id="ProtNLM"/>
    </source>
</evidence>
<dbReference type="EnsemblProtists" id="PYU1_T006112">
    <property type="protein sequence ID" value="PYU1_T006112"/>
    <property type="gene ID" value="PYU1_G006100"/>
</dbReference>
<dbReference type="GO" id="GO:0016531">
    <property type="term" value="F:copper chaperone activity"/>
    <property type="evidence" value="ECO:0007669"/>
    <property type="project" value="InterPro"/>
</dbReference>
<evidence type="ECO:0000256" key="3">
    <source>
        <dbReference type="ARBA" id="ARBA00022723"/>
    </source>
</evidence>
<dbReference type="GO" id="GO:0005507">
    <property type="term" value="F:copper ion binding"/>
    <property type="evidence" value="ECO:0007669"/>
    <property type="project" value="InterPro"/>
</dbReference>
<keyword evidence="10" id="KW-1185">Reference proteome</keyword>
<dbReference type="PROSITE" id="PS51808">
    <property type="entry name" value="CHCH"/>
    <property type="match status" value="1"/>
</dbReference>
<dbReference type="InterPro" id="IPR009069">
    <property type="entry name" value="Cys_alpha_HP_mot_SF"/>
</dbReference>
<protein>
    <recommendedName>
        <fullName evidence="11">Cytochrome c oxidase copper chaperone</fullName>
    </recommendedName>
</protein>
<evidence type="ECO:0000256" key="8">
    <source>
        <dbReference type="PIRSR" id="PIRSR607745-1"/>
    </source>
</evidence>
<evidence type="ECO:0000256" key="2">
    <source>
        <dbReference type="ARBA" id="ARBA00009241"/>
    </source>
</evidence>
<reference evidence="9" key="3">
    <citation type="submission" date="2015-02" db="UniProtKB">
        <authorList>
            <consortium name="EnsemblProtists"/>
        </authorList>
    </citation>
    <scope>IDENTIFICATION</scope>
    <source>
        <strain evidence="9">DAOM BR144</strain>
    </source>
</reference>
<dbReference type="AlphaFoldDB" id="K3WMC0"/>
<keyword evidence="3 8" id="KW-0479">Metal-binding</keyword>
<reference evidence="10" key="2">
    <citation type="submission" date="2010-04" db="EMBL/GenBank/DDBJ databases">
        <authorList>
            <person name="Buell R."/>
            <person name="Hamilton J."/>
            <person name="Hostetler J."/>
        </authorList>
    </citation>
    <scope>NUCLEOTIDE SEQUENCE [LARGE SCALE GENOMIC DNA]</scope>
    <source>
        <strain evidence="10">DAOM:BR144</strain>
    </source>
</reference>
<dbReference type="InterPro" id="IPR007745">
    <property type="entry name" value="Cyt_c_oxidase_Cu-chaperone"/>
</dbReference>
<keyword evidence="4 8" id="KW-0186">Copper</keyword>
<dbReference type="eggNOG" id="KOG3496">
    <property type="taxonomic scope" value="Eukaryota"/>
</dbReference>
<dbReference type="VEuPathDB" id="FungiDB:PYU1_G006100"/>
<dbReference type="EMBL" id="GL376625">
    <property type="status" value="NOT_ANNOTATED_CDS"/>
    <property type="molecule type" value="Genomic_DNA"/>
</dbReference>
<dbReference type="SUPFAM" id="SSF47072">
    <property type="entry name" value="Cysteine alpha-hairpin motif"/>
    <property type="match status" value="1"/>
</dbReference>
<proteinExistence type="inferred from homology"/>
<accession>K3WMC0</accession>
<dbReference type="Proteomes" id="UP000019132">
    <property type="component" value="Unassembled WGS sequence"/>
</dbReference>
<dbReference type="PANTHER" id="PTHR16719">
    <property type="entry name" value="CYTOCHROME C OXIDASE COPPER CHAPERONE"/>
    <property type="match status" value="1"/>
</dbReference>
<keyword evidence="7" id="KW-0143">Chaperone</keyword>